<evidence type="ECO:0000313" key="5">
    <source>
        <dbReference type="EMBL" id="MBP1993657.1"/>
    </source>
</evidence>
<dbReference type="RefSeq" id="WP_209975540.1">
    <property type="nucleotide sequence ID" value="NZ_JAGGLB010000020.1"/>
</dbReference>
<dbReference type="PANTHER" id="PTHR43280">
    <property type="entry name" value="ARAC-FAMILY TRANSCRIPTIONAL REGULATOR"/>
    <property type="match status" value="1"/>
</dbReference>
<proteinExistence type="predicted"/>
<dbReference type="InterPro" id="IPR037923">
    <property type="entry name" value="HTH-like"/>
</dbReference>
<dbReference type="Pfam" id="PF12833">
    <property type="entry name" value="HTH_18"/>
    <property type="match status" value="1"/>
</dbReference>
<evidence type="ECO:0000259" key="4">
    <source>
        <dbReference type="PROSITE" id="PS01124"/>
    </source>
</evidence>
<keyword evidence="2" id="KW-0238">DNA-binding</keyword>
<keyword evidence="3" id="KW-0804">Transcription</keyword>
<dbReference type="Pfam" id="PF02311">
    <property type="entry name" value="AraC_binding"/>
    <property type="match status" value="1"/>
</dbReference>
<dbReference type="InterPro" id="IPR014710">
    <property type="entry name" value="RmlC-like_jellyroll"/>
</dbReference>
<organism evidence="5 6">
    <name type="scientific">Paenibacillus eucommiae</name>
    <dbReference type="NCBI Taxonomy" id="1355755"/>
    <lineage>
        <taxon>Bacteria</taxon>
        <taxon>Bacillati</taxon>
        <taxon>Bacillota</taxon>
        <taxon>Bacilli</taxon>
        <taxon>Bacillales</taxon>
        <taxon>Paenibacillaceae</taxon>
        <taxon>Paenibacillus</taxon>
    </lineage>
</organism>
<dbReference type="CDD" id="cd02208">
    <property type="entry name" value="cupin_RmlC-like"/>
    <property type="match status" value="1"/>
</dbReference>
<dbReference type="PROSITE" id="PS01124">
    <property type="entry name" value="HTH_ARAC_FAMILY_2"/>
    <property type="match status" value="1"/>
</dbReference>
<keyword evidence="6" id="KW-1185">Reference proteome</keyword>
<protein>
    <submittedName>
        <fullName evidence="5">AraC-like DNA-binding protein/mannose-6-phosphate isomerase-like protein (Cupin superfamily)</fullName>
    </submittedName>
</protein>
<gene>
    <name evidence="5" type="ORF">J2Z66_005283</name>
</gene>
<dbReference type="Gene3D" id="2.60.120.10">
    <property type="entry name" value="Jelly Rolls"/>
    <property type="match status" value="1"/>
</dbReference>
<sequence length="292" mass="33596">MGLLDISKSVKLMFNPDKVAGVQIIEWTLDRVQQQIHWHPTLELCLCLSGHGRFTFTEKQYELGPGDIILVNNTERHTSQSNPGDDCVCLVFCINMRTIHDYDRDLLLPFIYDPKTFNHLIPAESATAQKVGRLLLEMNLEMSEGQSASRKIVKSILFQVCALLVRYYKSDEMIKSRKQITWKFIMLQPALLYIQTNYQEPLCLADIAGILSLSPSRSRHLFQEVLGEGFKSYLLQVRIQQAKQLLAQTDTPITDIYLSCGFQSSTSFYREFKKITTITPHEFRKQASEIHE</sequence>
<feature type="domain" description="HTH araC/xylS-type" evidence="4">
    <location>
        <begin position="188"/>
        <end position="286"/>
    </location>
</feature>
<dbReference type="EMBL" id="JAGGLB010000020">
    <property type="protein sequence ID" value="MBP1993657.1"/>
    <property type="molecule type" value="Genomic_DNA"/>
</dbReference>
<evidence type="ECO:0000256" key="3">
    <source>
        <dbReference type="ARBA" id="ARBA00023163"/>
    </source>
</evidence>
<dbReference type="InterPro" id="IPR018060">
    <property type="entry name" value="HTH_AraC"/>
</dbReference>
<reference evidence="5 6" key="1">
    <citation type="submission" date="2021-03" db="EMBL/GenBank/DDBJ databases">
        <title>Genomic Encyclopedia of Type Strains, Phase IV (KMG-IV): sequencing the most valuable type-strain genomes for metagenomic binning, comparative biology and taxonomic classification.</title>
        <authorList>
            <person name="Goeker M."/>
        </authorList>
    </citation>
    <scope>NUCLEOTIDE SEQUENCE [LARGE SCALE GENOMIC DNA]</scope>
    <source>
        <strain evidence="5 6">DSM 26048</strain>
    </source>
</reference>
<accession>A0ABS4J1E8</accession>
<keyword evidence="1" id="KW-0805">Transcription regulation</keyword>
<dbReference type="InterPro" id="IPR009057">
    <property type="entry name" value="Homeodomain-like_sf"/>
</dbReference>
<dbReference type="InterPro" id="IPR003313">
    <property type="entry name" value="AraC-bd"/>
</dbReference>
<dbReference type="SUPFAM" id="SSF46689">
    <property type="entry name" value="Homeodomain-like"/>
    <property type="match status" value="1"/>
</dbReference>
<comment type="caution">
    <text evidence="5">The sequence shown here is derived from an EMBL/GenBank/DDBJ whole genome shotgun (WGS) entry which is preliminary data.</text>
</comment>
<dbReference type="SMART" id="SM00342">
    <property type="entry name" value="HTH_ARAC"/>
    <property type="match status" value="1"/>
</dbReference>
<evidence type="ECO:0000256" key="1">
    <source>
        <dbReference type="ARBA" id="ARBA00023015"/>
    </source>
</evidence>
<dbReference type="PANTHER" id="PTHR43280:SF2">
    <property type="entry name" value="HTH-TYPE TRANSCRIPTIONAL REGULATOR EXSA"/>
    <property type="match status" value="1"/>
</dbReference>
<evidence type="ECO:0000256" key="2">
    <source>
        <dbReference type="ARBA" id="ARBA00023125"/>
    </source>
</evidence>
<dbReference type="Proteomes" id="UP001519287">
    <property type="component" value="Unassembled WGS sequence"/>
</dbReference>
<name>A0ABS4J1E8_9BACL</name>
<dbReference type="Gene3D" id="1.10.10.60">
    <property type="entry name" value="Homeodomain-like"/>
    <property type="match status" value="2"/>
</dbReference>
<evidence type="ECO:0000313" key="6">
    <source>
        <dbReference type="Proteomes" id="UP001519287"/>
    </source>
</evidence>
<dbReference type="SUPFAM" id="SSF51215">
    <property type="entry name" value="Regulatory protein AraC"/>
    <property type="match status" value="1"/>
</dbReference>